<reference evidence="11" key="1">
    <citation type="submission" date="2018-11" db="EMBL/GenBank/DDBJ databases">
        <title>Complete genome sequence of Paenibacillus sp. ML311-T8.</title>
        <authorList>
            <person name="Nam Y.-D."/>
            <person name="Kang J."/>
            <person name="Chung W.-H."/>
            <person name="Park Y.S."/>
        </authorList>
    </citation>
    <scope>NUCLEOTIDE SEQUENCE [LARGE SCALE GENOMIC DNA]</scope>
    <source>
        <strain evidence="11">ML311-T8</strain>
    </source>
</reference>
<dbReference type="SMART" id="SM00862">
    <property type="entry name" value="Trans_reg_C"/>
    <property type="match status" value="1"/>
</dbReference>
<keyword evidence="11" id="KW-1185">Reference proteome</keyword>
<feature type="domain" description="Response regulatory" evidence="8">
    <location>
        <begin position="11"/>
        <end position="125"/>
    </location>
</feature>
<keyword evidence="1 6" id="KW-0597">Phosphoprotein</keyword>
<feature type="modified residue" description="4-aspartylphosphate" evidence="6">
    <location>
        <position position="60"/>
    </location>
</feature>
<accession>A0A6B8RXI0</accession>
<keyword evidence="5" id="KW-0804">Transcription</keyword>
<dbReference type="OrthoDB" id="9790442at2"/>
<dbReference type="SUPFAM" id="SSF46894">
    <property type="entry name" value="C-terminal effector domain of the bipartite response regulators"/>
    <property type="match status" value="1"/>
</dbReference>
<gene>
    <name evidence="10" type="ORF">EHS13_35025</name>
</gene>
<dbReference type="Proteomes" id="UP000426246">
    <property type="component" value="Chromosome"/>
</dbReference>
<keyword evidence="3" id="KW-0805">Transcription regulation</keyword>
<dbReference type="InterPro" id="IPR016032">
    <property type="entry name" value="Sig_transdc_resp-reg_C-effctor"/>
</dbReference>
<keyword evidence="4 7" id="KW-0238">DNA-binding</keyword>
<dbReference type="CDD" id="cd17574">
    <property type="entry name" value="REC_OmpR"/>
    <property type="match status" value="1"/>
</dbReference>
<dbReference type="RefSeq" id="WP_155704871.1">
    <property type="nucleotide sequence ID" value="NZ_CP034235.1"/>
</dbReference>
<evidence type="ECO:0000256" key="3">
    <source>
        <dbReference type="ARBA" id="ARBA00023015"/>
    </source>
</evidence>
<feature type="domain" description="OmpR/PhoB-type" evidence="9">
    <location>
        <begin position="141"/>
        <end position="238"/>
    </location>
</feature>
<dbReference type="InterPro" id="IPR039420">
    <property type="entry name" value="WalR-like"/>
</dbReference>
<dbReference type="SMART" id="SM00448">
    <property type="entry name" value="REC"/>
    <property type="match status" value="1"/>
</dbReference>
<dbReference type="GO" id="GO:0006355">
    <property type="term" value="P:regulation of DNA-templated transcription"/>
    <property type="evidence" value="ECO:0007669"/>
    <property type="project" value="InterPro"/>
</dbReference>
<dbReference type="AlphaFoldDB" id="A0A6B8RXI0"/>
<dbReference type="Gene3D" id="3.40.50.2300">
    <property type="match status" value="1"/>
</dbReference>
<evidence type="ECO:0000256" key="5">
    <source>
        <dbReference type="ARBA" id="ARBA00023163"/>
    </source>
</evidence>
<dbReference type="SUPFAM" id="SSF52172">
    <property type="entry name" value="CheY-like"/>
    <property type="match status" value="1"/>
</dbReference>
<name>A0A6B8RXI0_9BACL</name>
<dbReference type="Gene3D" id="6.10.250.690">
    <property type="match status" value="1"/>
</dbReference>
<dbReference type="InterPro" id="IPR001789">
    <property type="entry name" value="Sig_transdc_resp-reg_receiver"/>
</dbReference>
<evidence type="ECO:0000256" key="2">
    <source>
        <dbReference type="ARBA" id="ARBA00023012"/>
    </source>
</evidence>
<proteinExistence type="predicted"/>
<evidence type="ECO:0000256" key="7">
    <source>
        <dbReference type="PROSITE-ProRule" id="PRU01091"/>
    </source>
</evidence>
<dbReference type="KEGG" id="ppsc:EHS13_35025"/>
<evidence type="ECO:0000259" key="8">
    <source>
        <dbReference type="PROSITE" id="PS50110"/>
    </source>
</evidence>
<protein>
    <submittedName>
        <fullName evidence="10">DNA-binding response regulator</fullName>
    </submittedName>
</protein>
<dbReference type="FunFam" id="3.40.50.2300:FF:000001">
    <property type="entry name" value="DNA-binding response regulator PhoB"/>
    <property type="match status" value="1"/>
</dbReference>
<dbReference type="GO" id="GO:0000976">
    <property type="term" value="F:transcription cis-regulatory region binding"/>
    <property type="evidence" value="ECO:0007669"/>
    <property type="project" value="TreeGrafter"/>
</dbReference>
<evidence type="ECO:0000313" key="11">
    <source>
        <dbReference type="Proteomes" id="UP000426246"/>
    </source>
</evidence>
<evidence type="ECO:0000259" key="9">
    <source>
        <dbReference type="PROSITE" id="PS51755"/>
    </source>
</evidence>
<keyword evidence="2" id="KW-0902">Two-component regulatory system</keyword>
<evidence type="ECO:0000313" key="10">
    <source>
        <dbReference type="EMBL" id="QGQ99708.1"/>
    </source>
</evidence>
<dbReference type="EMBL" id="CP034235">
    <property type="protein sequence ID" value="QGQ99708.1"/>
    <property type="molecule type" value="Genomic_DNA"/>
</dbReference>
<dbReference type="GO" id="GO:0000156">
    <property type="term" value="F:phosphorelay response regulator activity"/>
    <property type="evidence" value="ECO:0007669"/>
    <property type="project" value="TreeGrafter"/>
</dbReference>
<evidence type="ECO:0000256" key="4">
    <source>
        <dbReference type="ARBA" id="ARBA00023125"/>
    </source>
</evidence>
<organism evidence="10 11">
    <name type="scientific">Paenibacillus psychroresistens</name>
    <dbReference type="NCBI Taxonomy" id="1778678"/>
    <lineage>
        <taxon>Bacteria</taxon>
        <taxon>Bacillati</taxon>
        <taxon>Bacillota</taxon>
        <taxon>Bacilli</taxon>
        <taxon>Bacillales</taxon>
        <taxon>Paenibacillaceae</taxon>
        <taxon>Paenibacillus</taxon>
    </lineage>
</organism>
<evidence type="ECO:0000256" key="1">
    <source>
        <dbReference type="ARBA" id="ARBA00022553"/>
    </source>
</evidence>
<sequence>MSKEARSIKKRILIVDDDPSIVKIIKLYLTKNGYEVAEVFDGQAALEQIKTGNFELAVLDLMLPIKDGWAVCRELREIHNYTPIIMLTARGQVHERIEGLRLGADDYLVKPFDPNELLARIDSVLRRSERKTTEDKSQEYEDELTIGNLSLHIDGFSVTVNRLPISIARREYELLAFLVRRPGKVFTREELISQIWGWDFNGEDRVVDLYIQRIRRKLGVGVGWQLTTVWGIGYKFEVISS</sequence>
<dbReference type="InterPro" id="IPR036388">
    <property type="entry name" value="WH-like_DNA-bd_sf"/>
</dbReference>
<feature type="DNA-binding region" description="OmpR/PhoB-type" evidence="7">
    <location>
        <begin position="141"/>
        <end position="238"/>
    </location>
</feature>
<dbReference type="Pfam" id="PF00486">
    <property type="entry name" value="Trans_reg_C"/>
    <property type="match status" value="1"/>
</dbReference>
<dbReference type="PROSITE" id="PS51755">
    <property type="entry name" value="OMPR_PHOB"/>
    <property type="match status" value="1"/>
</dbReference>
<dbReference type="PROSITE" id="PS50110">
    <property type="entry name" value="RESPONSE_REGULATORY"/>
    <property type="match status" value="1"/>
</dbReference>
<evidence type="ECO:0000256" key="6">
    <source>
        <dbReference type="PROSITE-ProRule" id="PRU00169"/>
    </source>
</evidence>
<dbReference type="Gene3D" id="1.10.10.10">
    <property type="entry name" value="Winged helix-like DNA-binding domain superfamily/Winged helix DNA-binding domain"/>
    <property type="match status" value="1"/>
</dbReference>
<dbReference type="CDD" id="cd00383">
    <property type="entry name" value="trans_reg_C"/>
    <property type="match status" value="1"/>
</dbReference>
<dbReference type="InterPro" id="IPR011006">
    <property type="entry name" value="CheY-like_superfamily"/>
</dbReference>
<dbReference type="GO" id="GO:0032993">
    <property type="term" value="C:protein-DNA complex"/>
    <property type="evidence" value="ECO:0007669"/>
    <property type="project" value="TreeGrafter"/>
</dbReference>
<dbReference type="InterPro" id="IPR001867">
    <property type="entry name" value="OmpR/PhoB-type_DNA-bd"/>
</dbReference>
<dbReference type="PANTHER" id="PTHR48111">
    <property type="entry name" value="REGULATOR OF RPOS"/>
    <property type="match status" value="1"/>
</dbReference>
<dbReference type="PANTHER" id="PTHR48111:SF21">
    <property type="entry name" value="DNA-BINDING DUAL MASTER TRANSCRIPTIONAL REGULATOR RPAA"/>
    <property type="match status" value="1"/>
</dbReference>
<dbReference type="GO" id="GO:0005829">
    <property type="term" value="C:cytosol"/>
    <property type="evidence" value="ECO:0007669"/>
    <property type="project" value="TreeGrafter"/>
</dbReference>
<dbReference type="Pfam" id="PF00072">
    <property type="entry name" value="Response_reg"/>
    <property type="match status" value="1"/>
</dbReference>